<feature type="compositionally biased region" description="Basic and acidic residues" evidence="1">
    <location>
        <begin position="92"/>
        <end position="105"/>
    </location>
</feature>
<feature type="compositionally biased region" description="Pro residues" evidence="1">
    <location>
        <begin position="57"/>
        <end position="71"/>
    </location>
</feature>
<gene>
    <name evidence="2" type="ORF">GUJ93_ZPchr0007g5659</name>
</gene>
<name>A0A8J5W616_ZIZPA</name>
<sequence>MAPTTFRNPCLLPLASDDLTGPRGDARLPLAAVMALPASGSGLFRFLSPVSACRPPTSLPPPHGASPPAAPPSTSSSHLTGLRKHSSRNLNQRHESAEHMEGCNF</sequence>
<accession>A0A8J5W616</accession>
<dbReference type="Proteomes" id="UP000729402">
    <property type="component" value="Unassembled WGS sequence"/>
</dbReference>
<feature type="region of interest" description="Disordered" evidence="1">
    <location>
        <begin position="54"/>
        <end position="105"/>
    </location>
</feature>
<feature type="region of interest" description="Disordered" evidence="1">
    <location>
        <begin position="1"/>
        <end position="24"/>
    </location>
</feature>
<dbReference type="AlphaFoldDB" id="A0A8J5W616"/>
<keyword evidence="3" id="KW-1185">Reference proteome</keyword>
<comment type="caution">
    <text evidence="2">The sequence shown here is derived from an EMBL/GenBank/DDBJ whole genome shotgun (WGS) entry which is preliminary data.</text>
</comment>
<reference evidence="2" key="2">
    <citation type="submission" date="2021-02" db="EMBL/GenBank/DDBJ databases">
        <authorList>
            <person name="Kimball J.A."/>
            <person name="Haas M.W."/>
            <person name="Macchietto M."/>
            <person name="Kono T."/>
            <person name="Duquette J."/>
            <person name="Shao M."/>
        </authorList>
    </citation>
    <scope>NUCLEOTIDE SEQUENCE</scope>
    <source>
        <tissue evidence="2">Fresh leaf tissue</tissue>
    </source>
</reference>
<reference evidence="2" key="1">
    <citation type="journal article" date="2021" name="bioRxiv">
        <title>Whole Genome Assembly and Annotation of Northern Wild Rice, Zizania palustris L., Supports a Whole Genome Duplication in the Zizania Genus.</title>
        <authorList>
            <person name="Haas M."/>
            <person name="Kono T."/>
            <person name="Macchietto M."/>
            <person name="Millas R."/>
            <person name="McGilp L."/>
            <person name="Shao M."/>
            <person name="Duquette J."/>
            <person name="Hirsch C.N."/>
            <person name="Kimball J."/>
        </authorList>
    </citation>
    <scope>NUCLEOTIDE SEQUENCE</scope>
    <source>
        <tissue evidence="2">Fresh leaf tissue</tissue>
    </source>
</reference>
<protein>
    <submittedName>
        <fullName evidence="2">Uncharacterized protein</fullName>
    </submittedName>
</protein>
<proteinExistence type="predicted"/>
<organism evidence="2 3">
    <name type="scientific">Zizania palustris</name>
    <name type="common">Northern wild rice</name>
    <dbReference type="NCBI Taxonomy" id="103762"/>
    <lineage>
        <taxon>Eukaryota</taxon>
        <taxon>Viridiplantae</taxon>
        <taxon>Streptophyta</taxon>
        <taxon>Embryophyta</taxon>
        <taxon>Tracheophyta</taxon>
        <taxon>Spermatophyta</taxon>
        <taxon>Magnoliopsida</taxon>
        <taxon>Liliopsida</taxon>
        <taxon>Poales</taxon>
        <taxon>Poaceae</taxon>
        <taxon>BOP clade</taxon>
        <taxon>Oryzoideae</taxon>
        <taxon>Oryzeae</taxon>
        <taxon>Zizaniinae</taxon>
        <taxon>Zizania</taxon>
    </lineage>
</organism>
<evidence type="ECO:0000313" key="2">
    <source>
        <dbReference type="EMBL" id="KAG8079309.1"/>
    </source>
</evidence>
<dbReference type="EMBL" id="JAAALK010000282">
    <property type="protein sequence ID" value="KAG8079309.1"/>
    <property type="molecule type" value="Genomic_DNA"/>
</dbReference>
<evidence type="ECO:0000256" key="1">
    <source>
        <dbReference type="SAM" id="MobiDB-lite"/>
    </source>
</evidence>
<evidence type="ECO:0000313" key="3">
    <source>
        <dbReference type="Proteomes" id="UP000729402"/>
    </source>
</evidence>